<proteinExistence type="predicted"/>
<evidence type="ECO:0000313" key="3">
    <source>
        <dbReference type="Proteomes" id="UP001288387"/>
    </source>
</evidence>
<organism evidence="2 3">
    <name type="scientific">Stenotrophomonas maltophilia</name>
    <name type="common">Pseudomonas maltophilia</name>
    <name type="synonym">Xanthomonas maltophilia</name>
    <dbReference type="NCBI Taxonomy" id="40324"/>
    <lineage>
        <taxon>Bacteria</taxon>
        <taxon>Pseudomonadati</taxon>
        <taxon>Pseudomonadota</taxon>
        <taxon>Gammaproteobacteria</taxon>
        <taxon>Lysobacterales</taxon>
        <taxon>Lysobacteraceae</taxon>
        <taxon>Stenotrophomonas</taxon>
        <taxon>Stenotrophomonas maltophilia group</taxon>
    </lineage>
</organism>
<dbReference type="EMBL" id="JAXRVB010000009">
    <property type="protein sequence ID" value="MDZ5764923.1"/>
    <property type="molecule type" value="Genomic_DNA"/>
</dbReference>
<keyword evidence="1" id="KW-1133">Transmembrane helix</keyword>
<protein>
    <recommendedName>
        <fullName evidence="4">Transmembrane protein</fullName>
    </recommendedName>
</protein>
<name>A0AAJ2WL84_STEMA</name>
<dbReference type="Proteomes" id="UP001288387">
    <property type="component" value="Unassembled WGS sequence"/>
</dbReference>
<evidence type="ECO:0008006" key="4">
    <source>
        <dbReference type="Google" id="ProtNLM"/>
    </source>
</evidence>
<evidence type="ECO:0000256" key="1">
    <source>
        <dbReference type="SAM" id="Phobius"/>
    </source>
</evidence>
<comment type="caution">
    <text evidence="2">The sequence shown here is derived from an EMBL/GenBank/DDBJ whole genome shotgun (WGS) entry which is preliminary data.</text>
</comment>
<sequence length="187" mass="20360">MPTMQWAVEIKNSITCALPAGQQAWLDPAWAQFWASVLGLAVAIAVPTVLHVRDRKDRLADKQLKARTYAVSVVTDVLMLRAVLDSAKKLHGDQTRELLDKVQIVTNLSPALHAAMPQLHEFGAAAAPMQSAFAAIKRLEQAAVIGDFEEKSQGIIEAETYKAMVKFINQSSERLASASAAIDVLLQ</sequence>
<reference evidence="2" key="1">
    <citation type="submission" date="2023-12" db="EMBL/GenBank/DDBJ databases">
        <title>'Antibacterial potential of Stenotrophomonas maltophilia cystic fibrosis isolates' (manuscript under preparation).</title>
        <authorList>
            <person name="Crisan C.V."/>
            <person name="Pettis M."/>
            <person name="Goldberg J.B."/>
        </authorList>
    </citation>
    <scope>NUCLEOTIDE SEQUENCE</scope>
    <source>
        <strain evidence="2">CCV129</strain>
    </source>
</reference>
<evidence type="ECO:0000313" key="2">
    <source>
        <dbReference type="EMBL" id="MDZ5764923.1"/>
    </source>
</evidence>
<keyword evidence="1" id="KW-0472">Membrane</keyword>
<dbReference type="AlphaFoldDB" id="A0AAJ2WL84"/>
<keyword evidence="1" id="KW-0812">Transmembrane</keyword>
<gene>
    <name evidence="2" type="ORF">U4I38_10615</name>
</gene>
<accession>A0AAJ2WL84</accession>
<feature type="transmembrane region" description="Helical" evidence="1">
    <location>
        <begin position="33"/>
        <end position="52"/>
    </location>
</feature>